<gene>
    <name evidence="2" type="ORF">KIN20_029329</name>
</gene>
<evidence type="ECO:0000313" key="2">
    <source>
        <dbReference type="EMBL" id="KAJ1368242.1"/>
    </source>
</evidence>
<comment type="caution">
    <text evidence="2">The sequence shown here is derived from an EMBL/GenBank/DDBJ whole genome shotgun (WGS) entry which is preliminary data.</text>
</comment>
<evidence type="ECO:0000256" key="1">
    <source>
        <dbReference type="SAM" id="MobiDB-lite"/>
    </source>
</evidence>
<feature type="compositionally biased region" description="Basic and acidic residues" evidence="1">
    <location>
        <begin position="87"/>
        <end position="103"/>
    </location>
</feature>
<feature type="non-terminal residue" evidence="2">
    <location>
        <position position="1"/>
    </location>
</feature>
<sequence>MTLQLYCAIQTVLENLAANNLVTAQANHAVIRSMPRSQDSQPGNYYMIYQLMLVSTDTEVERIPGWKEKQKLVAKHLLMKYMNRTEEDLAERSQTEGSEREFINAETAALSPNVSTPPYDSFK</sequence>
<reference evidence="2" key="1">
    <citation type="submission" date="2021-06" db="EMBL/GenBank/DDBJ databases">
        <title>Parelaphostrongylus tenuis whole genome reference sequence.</title>
        <authorList>
            <person name="Garwood T.J."/>
            <person name="Larsen P.A."/>
            <person name="Fountain-Jones N.M."/>
            <person name="Garbe J.R."/>
            <person name="Macchietto M.G."/>
            <person name="Kania S.A."/>
            <person name="Gerhold R.W."/>
            <person name="Richards J.E."/>
            <person name="Wolf T.M."/>
        </authorList>
    </citation>
    <scope>NUCLEOTIDE SEQUENCE</scope>
    <source>
        <strain evidence="2">MNPRO001-30</strain>
        <tissue evidence="2">Meninges</tissue>
    </source>
</reference>
<dbReference type="EMBL" id="JAHQIW010006124">
    <property type="protein sequence ID" value="KAJ1368242.1"/>
    <property type="molecule type" value="Genomic_DNA"/>
</dbReference>
<keyword evidence="3" id="KW-1185">Reference proteome</keyword>
<name>A0AAD5WFJ0_PARTN</name>
<organism evidence="2 3">
    <name type="scientific">Parelaphostrongylus tenuis</name>
    <name type="common">Meningeal worm</name>
    <dbReference type="NCBI Taxonomy" id="148309"/>
    <lineage>
        <taxon>Eukaryota</taxon>
        <taxon>Metazoa</taxon>
        <taxon>Ecdysozoa</taxon>
        <taxon>Nematoda</taxon>
        <taxon>Chromadorea</taxon>
        <taxon>Rhabditida</taxon>
        <taxon>Rhabditina</taxon>
        <taxon>Rhabditomorpha</taxon>
        <taxon>Strongyloidea</taxon>
        <taxon>Metastrongylidae</taxon>
        <taxon>Parelaphostrongylus</taxon>
    </lineage>
</organism>
<protein>
    <submittedName>
        <fullName evidence="2">Uncharacterized protein</fullName>
    </submittedName>
</protein>
<feature type="compositionally biased region" description="Polar residues" evidence="1">
    <location>
        <begin position="110"/>
        <end position="123"/>
    </location>
</feature>
<feature type="region of interest" description="Disordered" evidence="1">
    <location>
        <begin position="87"/>
        <end position="123"/>
    </location>
</feature>
<proteinExistence type="predicted"/>
<dbReference type="Proteomes" id="UP001196413">
    <property type="component" value="Unassembled WGS sequence"/>
</dbReference>
<dbReference type="AlphaFoldDB" id="A0AAD5WFJ0"/>
<evidence type="ECO:0000313" key="3">
    <source>
        <dbReference type="Proteomes" id="UP001196413"/>
    </source>
</evidence>
<accession>A0AAD5WFJ0</accession>